<reference evidence="9 10" key="1">
    <citation type="submission" date="2022-12" db="EMBL/GenBank/DDBJ databases">
        <title>Polyphasic characterization of Geotalea uranireducens NIT-SL11 newly isolated from a complex of sewage sludge and microbially reduced graphene oxide.</title>
        <authorList>
            <person name="Xie L."/>
            <person name="Yoshida N."/>
            <person name="Meng L."/>
        </authorList>
    </citation>
    <scope>NUCLEOTIDE SEQUENCE [LARGE SCALE GENOMIC DNA]</scope>
    <source>
        <strain evidence="9 10">NIT-SL11</strain>
    </source>
</reference>
<gene>
    <name evidence="7" type="primary">pgl</name>
    <name evidence="9" type="ORF">GURASL_11260</name>
</gene>
<dbReference type="EMBL" id="AP027151">
    <property type="protein sequence ID" value="BDV42203.1"/>
    <property type="molecule type" value="Genomic_DNA"/>
</dbReference>
<comment type="catalytic activity">
    <reaction evidence="1 7">
        <text>6-phospho-D-glucono-1,5-lactone + H2O = 6-phospho-D-gluconate + H(+)</text>
        <dbReference type="Rhea" id="RHEA:12556"/>
        <dbReference type="ChEBI" id="CHEBI:15377"/>
        <dbReference type="ChEBI" id="CHEBI:15378"/>
        <dbReference type="ChEBI" id="CHEBI:57955"/>
        <dbReference type="ChEBI" id="CHEBI:58759"/>
        <dbReference type="EC" id="3.1.1.31"/>
    </reaction>
</comment>
<evidence type="ECO:0000256" key="6">
    <source>
        <dbReference type="ARBA" id="ARBA00020337"/>
    </source>
</evidence>
<evidence type="ECO:0000256" key="3">
    <source>
        <dbReference type="ARBA" id="ARBA00004961"/>
    </source>
</evidence>
<comment type="function">
    <text evidence="2 7">Hydrolysis of 6-phosphogluconolactone to 6-phosphogluconate.</text>
</comment>
<dbReference type="InterPro" id="IPR037171">
    <property type="entry name" value="NagB/RpiA_transferase-like"/>
</dbReference>
<dbReference type="PANTHER" id="PTHR11054">
    <property type="entry name" value="6-PHOSPHOGLUCONOLACTONASE"/>
    <property type="match status" value="1"/>
</dbReference>
<evidence type="ECO:0000313" key="10">
    <source>
        <dbReference type="Proteomes" id="UP001317705"/>
    </source>
</evidence>
<accession>A0ABN6VPI0</accession>
<feature type="domain" description="Glucosamine/galactosamine-6-phosphate isomerase" evidence="8">
    <location>
        <begin position="6"/>
        <end position="228"/>
    </location>
</feature>
<evidence type="ECO:0000256" key="1">
    <source>
        <dbReference type="ARBA" id="ARBA00000832"/>
    </source>
</evidence>
<dbReference type="Proteomes" id="UP001317705">
    <property type="component" value="Chromosome"/>
</dbReference>
<dbReference type="EC" id="3.1.1.31" evidence="5 7"/>
<dbReference type="InterPro" id="IPR006148">
    <property type="entry name" value="Glc/Gal-6P_isomerase"/>
</dbReference>
<name>A0ABN6VPI0_9BACT</name>
<comment type="pathway">
    <text evidence="3 7">Carbohydrate degradation; pentose phosphate pathway; D-ribulose 5-phosphate from D-glucose 6-phosphate (oxidative stage): step 2/3.</text>
</comment>
<comment type="similarity">
    <text evidence="4 7">Belongs to the glucosamine/galactosamine-6-phosphate isomerase family. 6-phosphogluconolactonase subfamily.</text>
</comment>
<keyword evidence="7" id="KW-0378">Hydrolase</keyword>
<dbReference type="SUPFAM" id="SSF100950">
    <property type="entry name" value="NagB/RpiA/CoA transferase-like"/>
    <property type="match status" value="1"/>
</dbReference>
<evidence type="ECO:0000256" key="7">
    <source>
        <dbReference type="RuleBase" id="RU365095"/>
    </source>
</evidence>
<dbReference type="NCBIfam" id="TIGR01198">
    <property type="entry name" value="pgl"/>
    <property type="match status" value="1"/>
</dbReference>
<dbReference type="RefSeq" id="WP_282002511.1">
    <property type="nucleotide sequence ID" value="NZ_AP027151.1"/>
</dbReference>
<keyword evidence="10" id="KW-1185">Reference proteome</keyword>
<protein>
    <recommendedName>
        <fullName evidence="6 7">6-phosphogluconolactonase</fullName>
        <shortName evidence="7">6PGL</shortName>
        <ecNumber evidence="5 7">3.1.1.31</ecNumber>
    </recommendedName>
</protein>
<evidence type="ECO:0000256" key="2">
    <source>
        <dbReference type="ARBA" id="ARBA00002681"/>
    </source>
</evidence>
<dbReference type="Gene3D" id="3.40.50.1360">
    <property type="match status" value="1"/>
</dbReference>
<evidence type="ECO:0000313" key="9">
    <source>
        <dbReference type="EMBL" id="BDV42203.1"/>
    </source>
</evidence>
<proteinExistence type="inferred from homology"/>
<dbReference type="Pfam" id="PF01182">
    <property type="entry name" value="Glucosamine_iso"/>
    <property type="match status" value="1"/>
</dbReference>
<evidence type="ECO:0000256" key="5">
    <source>
        <dbReference type="ARBA" id="ARBA00013198"/>
    </source>
</evidence>
<evidence type="ECO:0000259" key="8">
    <source>
        <dbReference type="Pfam" id="PF01182"/>
    </source>
</evidence>
<dbReference type="CDD" id="cd01400">
    <property type="entry name" value="6PGL"/>
    <property type="match status" value="1"/>
</dbReference>
<sequence length="242" mass="26584">MIEVFPDQESLSRATAELFAAEAGRAEAAHGRFAVLLAGGETPRRTYELLAEEPLRHRVPWGRVHIFWGDERCVPPEDPRSNVRMARRALLDRVPVPAGQIHPIAGDLPPRQAAAAYEAALRAFFGPELPRFDLVLLGLGADGHTASLFPCSLALDERERWTAVTQRANEEIKRITVTAPLLNRAALVVFLVTGAEKAAVLQEVLESSPEPHRHPAQLVKPAHGAVRWLVDRAAARLLRPGL</sequence>
<dbReference type="InterPro" id="IPR039104">
    <property type="entry name" value="6PGL"/>
</dbReference>
<dbReference type="InterPro" id="IPR005900">
    <property type="entry name" value="6-phosphogluconolactonase_DevB"/>
</dbReference>
<organism evidence="9 10">
    <name type="scientific">Geotalea uraniireducens</name>
    <dbReference type="NCBI Taxonomy" id="351604"/>
    <lineage>
        <taxon>Bacteria</taxon>
        <taxon>Pseudomonadati</taxon>
        <taxon>Thermodesulfobacteriota</taxon>
        <taxon>Desulfuromonadia</taxon>
        <taxon>Geobacterales</taxon>
        <taxon>Geobacteraceae</taxon>
        <taxon>Geotalea</taxon>
    </lineage>
</organism>
<evidence type="ECO:0000256" key="4">
    <source>
        <dbReference type="ARBA" id="ARBA00010662"/>
    </source>
</evidence>
<dbReference type="PANTHER" id="PTHR11054:SF0">
    <property type="entry name" value="6-PHOSPHOGLUCONOLACTONASE"/>
    <property type="match status" value="1"/>
</dbReference>